<dbReference type="AlphaFoldDB" id="A0A9W9ZB85"/>
<sequence>MQGGKVSQRQVLSFSEFNWRELLKWAVPGLLYFCDNLIGFYILLTSVCGSVHTDAEFRHHINCSSIQNYPQEKVEHSPVGFLADLILVNRFTLQRKERTSASSTSTNPPRHRTNRRSGVDPTRTRLGRLSESTTDFGLAECHRREENLGVFRVSEGHVLVMIQCVLSSSANIYNEKIFKEGQGMEDSILLQKHKIVHVRSFIQKP</sequence>
<dbReference type="OrthoDB" id="408493at2759"/>
<evidence type="ECO:0000313" key="2">
    <source>
        <dbReference type="EMBL" id="KAJ7378175.1"/>
    </source>
</evidence>
<comment type="caution">
    <text evidence="2">The sequence shown here is derived from an EMBL/GenBank/DDBJ whole genome shotgun (WGS) entry which is preliminary data.</text>
</comment>
<name>A0A9W9ZB85_9CNID</name>
<keyword evidence="3" id="KW-1185">Reference proteome</keyword>
<organism evidence="2 3">
    <name type="scientific">Desmophyllum pertusum</name>
    <dbReference type="NCBI Taxonomy" id="174260"/>
    <lineage>
        <taxon>Eukaryota</taxon>
        <taxon>Metazoa</taxon>
        <taxon>Cnidaria</taxon>
        <taxon>Anthozoa</taxon>
        <taxon>Hexacorallia</taxon>
        <taxon>Scleractinia</taxon>
        <taxon>Caryophylliina</taxon>
        <taxon>Caryophylliidae</taxon>
        <taxon>Desmophyllum</taxon>
    </lineage>
</organism>
<proteinExistence type="predicted"/>
<protein>
    <submittedName>
        <fullName evidence="2">Uncharacterized protein</fullName>
    </submittedName>
</protein>
<dbReference type="EMBL" id="MU826368">
    <property type="protein sequence ID" value="KAJ7378175.1"/>
    <property type="molecule type" value="Genomic_DNA"/>
</dbReference>
<feature type="region of interest" description="Disordered" evidence="1">
    <location>
        <begin position="97"/>
        <end position="125"/>
    </location>
</feature>
<dbReference type="Proteomes" id="UP001163046">
    <property type="component" value="Unassembled WGS sequence"/>
</dbReference>
<evidence type="ECO:0000313" key="3">
    <source>
        <dbReference type="Proteomes" id="UP001163046"/>
    </source>
</evidence>
<accession>A0A9W9ZB85</accession>
<reference evidence="2" key="1">
    <citation type="submission" date="2023-01" db="EMBL/GenBank/DDBJ databases">
        <title>Genome assembly of the deep-sea coral Lophelia pertusa.</title>
        <authorList>
            <person name="Herrera S."/>
            <person name="Cordes E."/>
        </authorList>
    </citation>
    <scope>NUCLEOTIDE SEQUENCE</scope>
    <source>
        <strain evidence="2">USNM1676648</strain>
        <tissue evidence="2">Polyp</tissue>
    </source>
</reference>
<evidence type="ECO:0000256" key="1">
    <source>
        <dbReference type="SAM" id="MobiDB-lite"/>
    </source>
</evidence>
<gene>
    <name evidence="2" type="ORF">OS493_024120</name>
</gene>